<comment type="subcellular location">
    <subcellularLocation>
        <location evidence="4">Secreted</location>
    </subcellularLocation>
    <subcellularLocation>
        <location evidence="4">Bacterial flagellum</location>
    </subcellularLocation>
</comment>
<protein>
    <recommendedName>
        <fullName evidence="4">Flagellin</fullName>
    </recommendedName>
</protein>
<dbReference type="InterPro" id="IPR042187">
    <property type="entry name" value="Flagellin_C_sub2"/>
</dbReference>
<dbReference type="Pfam" id="PF00700">
    <property type="entry name" value="Flagellin_C"/>
    <property type="match status" value="1"/>
</dbReference>
<keyword evidence="3 4" id="KW-0975">Bacterial flagellum</keyword>
<dbReference type="Gene3D" id="1.20.1330.10">
    <property type="entry name" value="f41 fragment of flagellin, N-terminal domain"/>
    <property type="match status" value="1"/>
</dbReference>
<dbReference type="GO" id="GO:0005576">
    <property type="term" value="C:extracellular region"/>
    <property type="evidence" value="ECO:0007669"/>
    <property type="project" value="UniProtKB-SubCell"/>
</dbReference>
<evidence type="ECO:0000256" key="1">
    <source>
        <dbReference type="ARBA" id="ARBA00005709"/>
    </source>
</evidence>
<evidence type="ECO:0000256" key="4">
    <source>
        <dbReference type="RuleBase" id="RU362073"/>
    </source>
</evidence>
<dbReference type="PANTHER" id="PTHR42792">
    <property type="entry name" value="FLAGELLIN"/>
    <property type="match status" value="1"/>
</dbReference>
<dbReference type="Gene3D" id="6.10.10.10">
    <property type="entry name" value="Flagellar export chaperone, C-terminal domain"/>
    <property type="match status" value="1"/>
</dbReference>
<dbReference type="SUPFAM" id="SSF64518">
    <property type="entry name" value="Phase 1 flagellin"/>
    <property type="match status" value="1"/>
</dbReference>
<comment type="function">
    <text evidence="4">Flagellin is the subunit protein which polymerizes to form the filaments of bacterial flagella.</text>
</comment>
<dbReference type="Gene3D" id="3.30.70.2120">
    <property type="match status" value="1"/>
</dbReference>
<dbReference type="RefSeq" id="WP_077243032.1">
    <property type="nucleotide sequence ID" value="NZ_FXTS01000019.1"/>
</dbReference>
<gene>
    <name evidence="7" type="ORF">BTA35_0203625</name>
    <name evidence="8" type="ORF">BTA35_0203640</name>
</gene>
<dbReference type="EMBL" id="MTSD02000001">
    <property type="protein sequence ID" value="OOV88597.1"/>
    <property type="molecule type" value="Genomic_DNA"/>
</dbReference>
<dbReference type="EMBL" id="MTSD02000001">
    <property type="protein sequence ID" value="OOV88594.1"/>
    <property type="molecule type" value="Genomic_DNA"/>
</dbReference>
<proteinExistence type="inferred from homology"/>
<evidence type="ECO:0000256" key="2">
    <source>
        <dbReference type="ARBA" id="ARBA00022525"/>
    </source>
</evidence>
<dbReference type="InterPro" id="IPR001029">
    <property type="entry name" value="Flagellin_N"/>
</dbReference>
<dbReference type="AlphaFoldDB" id="A0A1T1HFG1"/>
<dbReference type="PANTHER" id="PTHR42792:SF2">
    <property type="entry name" value="FLAGELLIN"/>
    <property type="match status" value="1"/>
</dbReference>
<organism evidence="7 9">
    <name type="scientific">Oceanospirillum linum</name>
    <dbReference type="NCBI Taxonomy" id="966"/>
    <lineage>
        <taxon>Bacteria</taxon>
        <taxon>Pseudomonadati</taxon>
        <taxon>Pseudomonadota</taxon>
        <taxon>Gammaproteobacteria</taxon>
        <taxon>Oceanospirillales</taxon>
        <taxon>Oceanospirillaceae</taxon>
        <taxon>Oceanospirillum</taxon>
    </lineage>
</organism>
<dbReference type="GO" id="GO:0009288">
    <property type="term" value="C:bacterial-type flagellum"/>
    <property type="evidence" value="ECO:0007669"/>
    <property type="project" value="UniProtKB-SubCell"/>
</dbReference>
<feature type="domain" description="Flagellin C-terminal" evidence="6">
    <location>
        <begin position="315"/>
        <end position="399"/>
    </location>
</feature>
<dbReference type="InterPro" id="IPR001492">
    <property type="entry name" value="Flagellin"/>
</dbReference>
<keyword evidence="2 4" id="KW-0964">Secreted</keyword>
<dbReference type="InterPro" id="IPR046358">
    <property type="entry name" value="Flagellin_C"/>
</dbReference>
<reference evidence="7 9" key="1">
    <citation type="submission" date="2017-02" db="EMBL/GenBank/DDBJ databases">
        <title>Draft Genome Sequence of the Salt Water Bacterium Oceanospirillum linum ATCC 11336.</title>
        <authorList>
            <person name="Trachtenberg A.M."/>
            <person name="Carney J.G."/>
            <person name="Linnane J.D."/>
            <person name="Rheaume B.A."/>
            <person name="Pitts N.L."/>
            <person name="Mykles D.L."/>
            <person name="Maclea K.S."/>
        </authorList>
    </citation>
    <scope>NUCLEOTIDE SEQUENCE [LARGE SCALE GENOMIC DNA]</scope>
    <source>
        <strain evidence="7 9">ATCC 11336</strain>
    </source>
</reference>
<evidence type="ECO:0000313" key="7">
    <source>
        <dbReference type="EMBL" id="OOV88594.1"/>
    </source>
</evidence>
<dbReference type="Pfam" id="PF00669">
    <property type="entry name" value="Flagellin_N"/>
    <property type="match status" value="1"/>
</dbReference>
<comment type="similarity">
    <text evidence="1 4">Belongs to the bacterial flagellin family.</text>
</comment>
<dbReference type="Proteomes" id="UP000190064">
    <property type="component" value="Unassembled WGS sequence"/>
</dbReference>
<sequence length="400" mass="41700">MALYVNTNVSALNGQKNLSNVTDRMNSSFEKLSSGSRINSARDDAAGLQISDRLTTQITGLNQASRNANDGISIAQIAEGALGEVTNNIQRMRQLVVQGGNRTLSEDDRSALSQEFTKLLNVNNDIADRTAYGTLKILNGDSPESGFQIQSGAQAGEQDTVTTGNAELTALFGEIAKKENITLNMSAMSGNLQNYGTLGKIVAAYAVVTGQSNITTAATELFGTTTGSIQANEIGTNQGGGIEVNVANFAKLLEAETEAGSGLANVSNIAAGLGNNMLAAMGLTNMAAIADASDGGLTDAQVNTAHGFVTDTLLDAMSGLITQVDSQRAKLGAEQNGLTSTVRNNTTAVVNVSDSRSRIQDTDFAAETAELTRNQIIQQASTTILSQANQLPQTALSLLR</sequence>
<dbReference type="GO" id="GO:0005198">
    <property type="term" value="F:structural molecule activity"/>
    <property type="evidence" value="ECO:0007669"/>
    <property type="project" value="UniProtKB-UniRule"/>
</dbReference>
<keyword evidence="9" id="KW-1185">Reference proteome</keyword>
<name>A0A1T1HFG1_OCELI</name>
<evidence type="ECO:0000259" key="5">
    <source>
        <dbReference type="Pfam" id="PF00669"/>
    </source>
</evidence>
<dbReference type="PRINTS" id="PR00207">
    <property type="entry name" value="FLAGELLIN"/>
</dbReference>
<dbReference type="STRING" id="966.BTA35_0203625"/>
<evidence type="ECO:0000256" key="3">
    <source>
        <dbReference type="ARBA" id="ARBA00023143"/>
    </source>
</evidence>
<comment type="caution">
    <text evidence="7">The sequence shown here is derived from an EMBL/GenBank/DDBJ whole genome shotgun (WGS) entry which is preliminary data.</text>
</comment>
<evidence type="ECO:0000259" key="6">
    <source>
        <dbReference type="Pfam" id="PF00700"/>
    </source>
</evidence>
<evidence type="ECO:0000313" key="8">
    <source>
        <dbReference type="EMBL" id="OOV88597.1"/>
    </source>
</evidence>
<feature type="domain" description="Flagellin N-terminal" evidence="5">
    <location>
        <begin position="5"/>
        <end position="140"/>
    </location>
</feature>
<accession>A0A1T1HFG1</accession>
<evidence type="ECO:0000313" key="9">
    <source>
        <dbReference type="Proteomes" id="UP000190064"/>
    </source>
</evidence>